<dbReference type="AlphaFoldDB" id="A0A844XPV1"/>
<keyword evidence="2" id="KW-1185">Reference proteome</keyword>
<gene>
    <name evidence="1" type="ORF">GRI69_05155</name>
</gene>
<reference evidence="1 2" key="1">
    <citation type="submission" date="2019-12" db="EMBL/GenBank/DDBJ databases">
        <title>Genomic-based taxomic classification of the family Erythrobacteraceae.</title>
        <authorList>
            <person name="Xu L."/>
        </authorList>
    </citation>
    <scope>NUCLEOTIDE SEQUENCE [LARGE SCALE GENOMIC DNA]</scope>
    <source>
        <strain evidence="1 2">DSM 17792</strain>
    </source>
</reference>
<dbReference type="EMBL" id="WTYC01000002">
    <property type="protein sequence ID" value="MXO47640.1"/>
    <property type="molecule type" value="Genomic_DNA"/>
</dbReference>
<proteinExistence type="predicted"/>
<name>A0A844XPV1_9SPHN</name>
<sequence>MTDKPRVVASRWATPFENVDSDRLHLLRVTYPSEAFVSYANGPHYDFSEFTEMHDECEIIVFNEEDGTVYRIQSDANTIRIHDEHDLEQVDQWADETGSSTYRLIGSELHRTVSGFMNGDRPSYLLVTGNDCVEFLSLNDPQIEVVGKIEDTRTSFH</sequence>
<dbReference type="OrthoDB" id="7409412at2"/>
<protein>
    <submittedName>
        <fullName evidence="1">Uncharacterized protein</fullName>
    </submittedName>
</protein>
<evidence type="ECO:0000313" key="1">
    <source>
        <dbReference type="EMBL" id="MXO47640.1"/>
    </source>
</evidence>
<comment type="caution">
    <text evidence="1">The sequence shown here is derived from an EMBL/GenBank/DDBJ whole genome shotgun (WGS) entry which is preliminary data.</text>
</comment>
<accession>A0A844XPV1</accession>
<organism evidence="1 2">
    <name type="scientific">Qipengyuania vulgaris</name>
    <dbReference type="NCBI Taxonomy" id="291985"/>
    <lineage>
        <taxon>Bacteria</taxon>
        <taxon>Pseudomonadati</taxon>
        <taxon>Pseudomonadota</taxon>
        <taxon>Alphaproteobacteria</taxon>
        <taxon>Sphingomonadales</taxon>
        <taxon>Erythrobacteraceae</taxon>
        <taxon>Qipengyuania</taxon>
    </lineage>
</organism>
<dbReference type="Proteomes" id="UP000448199">
    <property type="component" value="Unassembled WGS sequence"/>
</dbReference>
<dbReference type="RefSeq" id="WP_160727201.1">
    <property type="nucleotide sequence ID" value="NZ_WTYC01000002.1"/>
</dbReference>
<evidence type="ECO:0000313" key="2">
    <source>
        <dbReference type="Proteomes" id="UP000448199"/>
    </source>
</evidence>